<evidence type="ECO:0000313" key="2">
    <source>
        <dbReference type="EMBL" id="KUK43940.1"/>
    </source>
</evidence>
<name>A0A101IGV1_9EURY</name>
<comment type="caution">
    <text evidence="3">The sequence shown here is derived from an EMBL/GenBank/DDBJ whole genome shotgun (WGS) entry which is preliminary data.</text>
</comment>
<gene>
    <name evidence="2" type="ORF">XD72_1669</name>
    <name evidence="3" type="ORF">XE07_1948</name>
</gene>
<reference evidence="4 5" key="2">
    <citation type="journal article" date="2015" name="MBio">
        <title>Genome-Resolved Metagenomic Analysis Reveals Roles for Candidate Phyla and Other Microbial Community Members in Biogeochemical Transformations in Oil Reservoirs.</title>
        <authorList>
            <person name="Hu P."/>
            <person name="Tom L."/>
            <person name="Singh A."/>
            <person name="Thomas B.C."/>
            <person name="Baker B.J."/>
            <person name="Piceno Y.M."/>
            <person name="Andersen G.L."/>
            <person name="Banfield J.F."/>
        </authorList>
    </citation>
    <scope>NUCLEOTIDE SEQUENCE [LARGE SCALE GENOMIC DNA]</scope>
    <source>
        <strain evidence="2">57_489</strain>
    </source>
</reference>
<dbReference type="Pfam" id="PF02663">
    <property type="entry name" value="FmdE"/>
    <property type="match status" value="1"/>
</dbReference>
<dbReference type="PANTHER" id="PTHR39418:SF1">
    <property type="entry name" value="DEHYDROGENASE"/>
    <property type="match status" value="1"/>
</dbReference>
<dbReference type="SUPFAM" id="SSF143555">
    <property type="entry name" value="FwdE-like"/>
    <property type="match status" value="1"/>
</dbReference>
<dbReference type="Gene3D" id="3.30.1330.130">
    <property type="match status" value="1"/>
</dbReference>
<proteinExistence type="predicted"/>
<dbReference type="AlphaFoldDB" id="A0A101IGV1"/>
<dbReference type="InterPro" id="IPR053194">
    <property type="entry name" value="tRNA_methyltr_O"/>
</dbReference>
<organism evidence="3 4">
    <name type="scientific">Methanothrix harundinacea</name>
    <dbReference type="NCBI Taxonomy" id="301375"/>
    <lineage>
        <taxon>Archaea</taxon>
        <taxon>Methanobacteriati</taxon>
        <taxon>Methanobacteriota</taxon>
        <taxon>Stenosarchaea group</taxon>
        <taxon>Methanomicrobia</taxon>
        <taxon>Methanotrichales</taxon>
        <taxon>Methanotrichaceae</taxon>
        <taxon>Methanothrix</taxon>
    </lineage>
</organism>
<evidence type="ECO:0000313" key="5">
    <source>
        <dbReference type="Proteomes" id="UP000057043"/>
    </source>
</evidence>
<evidence type="ECO:0000313" key="3">
    <source>
        <dbReference type="EMBL" id="KUK95009.1"/>
    </source>
</evidence>
<feature type="domain" description="Formylmethanofuran dehydrogenase subunit E" evidence="1">
    <location>
        <begin position="23"/>
        <end position="142"/>
    </location>
</feature>
<evidence type="ECO:0000313" key="4">
    <source>
        <dbReference type="Proteomes" id="UP000053961"/>
    </source>
</evidence>
<dbReference type="EMBL" id="LGFT01000040">
    <property type="protein sequence ID" value="KUK43940.1"/>
    <property type="molecule type" value="Genomic_DNA"/>
</dbReference>
<protein>
    <recommendedName>
        <fullName evidence="1">Formylmethanofuran dehydrogenase subunit E domain-containing protein</fullName>
    </recommendedName>
</protein>
<dbReference type="PANTHER" id="PTHR39418">
    <property type="entry name" value="DEHYDROGENASE-RELATED"/>
    <property type="match status" value="1"/>
</dbReference>
<accession>A0A101IGV1</accession>
<dbReference type="EMBL" id="LGHB01000039">
    <property type="protein sequence ID" value="KUK95009.1"/>
    <property type="molecule type" value="Genomic_DNA"/>
</dbReference>
<dbReference type="PATRIC" id="fig|301375.6.peg.1695"/>
<sequence length="145" mass="16013">MKMKTVNANEVSLADMIEQATEFHGHLGPFLVLGIRMGLFALRELNSPGYEGIEALVKTGNAPSLSCLLDGIQVSTGCTMGKGNITTVPLGRAEVDFSTAEKKVNLKVRDEIIDEIRSWRESYASLEEIARSISKRPDEELFERL</sequence>
<evidence type="ECO:0000259" key="1">
    <source>
        <dbReference type="Pfam" id="PF02663"/>
    </source>
</evidence>
<dbReference type="Proteomes" id="UP000057043">
    <property type="component" value="Unassembled WGS sequence"/>
</dbReference>
<reference evidence="3" key="1">
    <citation type="journal article" date="2015" name="MBio">
        <title>Genome-resolved metagenomic analysis reveals roles for candidate phyla and other microbial community members in biogeochemical transformations in oil reservoirs.</title>
        <authorList>
            <person name="Hu P."/>
            <person name="Tom L."/>
            <person name="Singh A."/>
            <person name="Thomas B.C."/>
            <person name="Baker B.J."/>
            <person name="Piceno Y.M."/>
            <person name="Andersen G.L."/>
            <person name="Banfield J.F."/>
        </authorList>
    </citation>
    <scope>NUCLEOTIDE SEQUENCE [LARGE SCALE GENOMIC DNA]</scope>
    <source>
        <strain evidence="3">56_747</strain>
    </source>
</reference>
<dbReference type="Proteomes" id="UP000053961">
    <property type="component" value="Unassembled WGS sequence"/>
</dbReference>
<dbReference type="InterPro" id="IPR003814">
    <property type="entry name" value="FmdEsu_dom"/>
</dbReference>